<reference evidence="2" key="1">
    <citation type="submission" date="2015-12" db="EMBL/GenBank/DDBJ databases">
        <title>Gene expression during late stages of embryo sac development: a critical building block for successful pollen-pistil interactions.</title>
        <authorList>
            <person name="Liu Y."/>
            <person name="Joly V."/>
            <person name="Sabar M."/>
            <person name="Matton D.P."/>
        </authorList>
    </citation>
    <scope>NUCLEOTIDE SEQUENCE</scope>
</reference>
<feature type="transmembrane region" description="Helical" evidence="1">
    <location>
        <begin position="26"/>
        <end position="44"/>
    </location>
</feature>
<evidence type="ECO:0000313" key="2">
    <source>
        <dbReference type="EMBL" id="JAP13878.1"/>
    </source>
</evidence>
<keyword evidence="1" id="KW-1133">Transmembrane helix</keyword>
<dbReference type="EMBL" id="GEDG01027397">
    <property type="protein sequence ID" value="JAP13878.1"/>
    <property type="molecule type" value="Transcribed_RNA"/>
</dbReference>
<sequence length="63" mass="7546">MKEKLVYMHYLEMTSGRKRTKQRKNLNSRIATAYLIGFAFMKLAKLFSLHFGRVSQLKPYLYQ</sequence>
<dbReference type="AlphaFoldDB" id="A0A0V0H310"/>
<keyword evidence="1" id="KW-0472">Membrane</keyword>
<accession>A0A0V0H310</accession>
<keyword evidence="1" id="KW-0812">Transmembrane</keyword>
<organism evidence="2">
    <name type="scientific">Solanum chacoense</name>
    <name type="common">Chaco potato</name>
    <dbReference type="NCBI Taxonomy" id="4108"/>
    <lineage>
        <taxon>Eukaryota</taxon>
        <taxon>Viridiplantae</taxon>
        <taxon>Streptophyta</taxon>
        <taxon>Embryophyta</taxon>
        <taxon>Tracheophyta</taxon>
        <taxon>Spermatophyta</taxon>
        <taxon>Magnoliopsida</taxon>
        <taxon>eudicotyledons</taxon>
        <taxon>Gunneridae</taxon>
        <taxon>Pentapetalae</taxon>
        <taxon>asterids</taxon>
        <taxon>lamiids</taxon>
        <taxon>Solanales</taxon>
        <taxon>Solanaceae</taxon>
        <taxon>Solanoideae</taxon>
        <taxon>Solaneae</taxon>
        <taxon>Solanum</taxon>
    </lineage>
</organism>
<protein>
    <submittedName>
        <fullName evidence="2">Putative ovule protein</fullName>
    </submittedName>
</protein>
<name>A0A0V0H310_SOLCH</name>
<evidence type="ECO:0000256" key="1">
    <source>
        <dbReference type="SAM" id="Phobius"/>
    </source>
</evidence>
<proteinExistence type="predicted"/>